<feature type="transmembrane region" description="Helical" evidence="1">
    <location>
        <begin position="213"/>
        <end position="232"/>
    </location>
</feature>
<dbReference type="Gene3D" id="1.10.3730.20">
    <property type="match status" value="1"/>
</dbReference>
<feature type="transmembrane region" description="Helical" evidence="1">
    <location>
        <begin position="61"/>
        <end position="80"/>
    </location>
</feature>
<feature type="domain" description="EamA" evidence="2">
    <location>
        <begin position="144"/>
        <end position="282"/>
    </location>
</feature>
<evidence type="ECO:0000256" key="1">
    <source>
        <dbReference type="SAM" id="Phobius"/>
    </source>
</evidence>
<feature type="transmembrane region" description="Helical" evidence="1">
    <location>
        <begin position="87"/>
        <end position="107"/>
    </location>
</feature>
<dbReference type="PANTHER" id="PTHR22911">
    <property type="entry name" value="ACYL-MALONYL CONDENSING ENZYME-RELATED"/>
    <property type="match status" value="1"/>
</dbReference>
<dbReference type="InterPro" id="IPR000620">
    <property type="entry name" value="EamA_dom"/>
</dbReference>
<dbReference type="Proteomes" id="UP000033886">
    <property type="component" value="Unassembled WGS sequence"/>
</dbReference>
<evidence type="ECO:0000259" key="2">
    <source>
        <dbReference type="Pfam" id="PF00892"/>
    </source>
</evidence>
<feature type="transmembrane region" description="Helical" evidence="1">
    <location>
        <begin position="265"/>
        <end position="285"/>
    </location>
</feature>
<feature type="transmembrane region" description="Helical" evidence="1">
    <location>
        <begin position="173"/>
        <end position="193"/>
    </location>
</feature>
<keyword evidence="1" id="KW-0472">Membrane</keyword>
<sequence length="286" mass="31815">MGIVYALLSSVFFALGFTSLKKSFKEFPPSVGFFFDMIFGLLIWIPFSLIIGFDFSDILQVLPYALISAILSEAFIFYILSKGELSITGTIFASYPVYTILFAVILLGERLQLLHWIFIFITIIGTTIASLPKKITKEELKGKKYILWAIAGALAVGLSDTISKGVIDKTSAAAFLFSLALMQIPISLIYLRLEKETPQHIFKFTKEIGKYKYAIIGSLFNVLGLVGLWLAFENTYASIASPLTAAYPGIMIILAILWLKEKPRLIEVIGLILIMIGVIGVSYFYI</sequence>
<feature type="transmembrane region" description="Helical" evidence="1">
    <location>
        <begin position="113"/>
        <end position="133"/>
    </location>
</feature>
<dbReference type="EMBL" id="LBSK01000002">
    <property type="protein sequence ID" value="KKQ17942.1"/>
    <property type="molecule type" value="Genomic_DNA"/>
</dbReference>
<dbReference type="GO" id="GO:0016020">
    <property type="term" value="C:membrane"/>
    <property type="evidence" value="ECO:0007669"/>
    <property type="project" value="InterPro"/>
</dbReference>
<feature type="domain" description="EamA" evidence="2">
    <location>
        <begin position="1"/>
        <end position="130"/>
    </location>
</feature>
<dbReference type="AlphaFoldDB" id="A0A0G0FJE1"/>
<dbReference type="Pfam" id="PF00892">
    <property type="entry name" value="EamA"/>
    <property type="match status" value="2"/>
</dbReference>
<comment type="caution">
    <text evidence="3">The sequence shown here is derived from an EMBL/GenBank/DDBJ whole genome shotgun (WGS) entry which is preliminary data.</text>
</comment>
<gene>
    <name evidence="3" type="ORF">US29_C0002G0002</name>
</gene>
<reference evidence="3 4" key="1">
    <citation type="journal article" date="2015" name="Nature">
        <title>rRNA introns, odd ribosomes, and small enigmatic genomes across a large radiation of phyla.</title>
        <authorList>
            <person name="Brown C.T."/>
            <person name="Hug L.A."/>
            <person name="Thomas B.C."/>
            <person name="Sharon I."/>
            <person name="Castelle C.J."/>
            <person name="Singh A."/>
            <person name="Wilkins M.J."/>
            <person name="Williams K.H."/>
            <person name="Banfield J.F."/>
        </authorList>
    </citation>
    <scope>NUCLEOTIDE SEQUENCE [LARGE SCALE GENOMIC DNA]</scope>
</reference>
<dbReference type="InterPro" id="IPR037185">
    <property type="entry name" value="EmrE-like"/>
</dbReference>
<proteinExistence type="predicted"/>
<feature type="transmembrane region" description="Helical" evidence="1">
    <location>
        <begin position="238"/>
        <end position="258"/>
    </location>
</feature>
<organism evidence="3 4">
    <name type="scientific">candidate division WS6 bacterium GW2011_GWF1_36_8</name>
    <dbReference type="NCBI Taxonomy" id="1619098"/>
    <lineage>
        <taxon>Bacteria</taxon>
        <taxon>Candidatus Dojkabacteria</taxon>
    </lineage>
</organism>
<feature type="transmembrane region" description="Helical" evidence="1">
    <location>
        <begin position="31"/>
        <end position="55"/>
    </location>
</feature>
<name>A0A0G0FJE1_9BACT</name>
<feature type="transmembrane region" description="Helical" evidence="1">
    <location>
        <begin position="145"/>
        <end position="167"/>
    </location>
</feature>
<evidence type="ECO:0000313" key="3">
    <source>
        <dbReference type="EMBL" id="KKQ17942.1"/>
    </source>
</evidence>
<accession>A0A0G0FJE1</accession>
<keyword evidence="1" id="KW-0812">Transmembrane</keyword>
<evidence type="ECO:0000313" key="4">
    <source>
        <dbReference type="Proteomes" id="UP000033886"/>
    </source>
</evidence>
<keyword evidence="1" id="KW-1133">Transmembrane helix</keyword>
<dbReference type="SUPFAM" id="SSF103481">
    <property type="entry name" value="Multidrug resistance efflux transporter EmrE"/>
    <property type="match status" value="2"/>
</dbReference>
<protein>
    <recommendedName>
        <fullName evidence="2">EamA domain-containing protein</fullName>
    </recommendedName>
</protein>
<dbReference type="PANTHER" id="PTHR22911:SF137">
    <property type="entry name" value="SOLUTE CARRIER FAMILY 35 MEMBER G2-RELATED"/>
    <property type="match status" value="1"/>
</dbReference>